<dbReference type="OrthoDB" id="9803188at2"/>
<dbReference type="PANTHER" id="PTHR30349">
    <property type="entry name" value="PHAGE INTEGRASE-RELATED"/>
    <property type="match status" value="1"/>
</dbReference>
<sequence length="375" mass="43829">MGKRANGEGSWNFSSTKKLYTYRYTFPEGRKSFTGKTKAICLERFKAYQTYREENGIRLLTRTTVLEYYKHFLTKIRDTTGLATYDTYVSYITTLKGSEYDFVNKPVTCITTKMLMDFFLGYKKSIRYGTAKRIKQVLLEMFELAVTEKLMTINPVSKLTLKKNMFLEQKEHVFFDEEEMRIFTNTIMKGKSYEEVTNTRLMLLFIAHTGVRVGELMGLRWCDVRNDAIFINHNRIRINEYDDKFNTIGSDFVLKTPKTECSIRKIPLDRQARELIAYFRKVKSSEYVFVQSNGNLPEREIIRYHLQQVCKAGNLPMLTTHELRHTFGSLLLAKKIDIKVVSKLLGHSSVTTTYNIYIHLTNDQYEEAVNVLDAI</sequence>
<dbReference type="InterPro" id="IPR002104">
    <property type="entry name" value="Integrase_catalytic"/>
</dbReference>
<accession>A0A3R5WQ81</accession>
<proteinExistence type="inferred from homology"/>
<dbReference type="InterPro" id="IPR013762">
    <property type="entry name" value="Integrase-like_cat_sf"/>
</dbReference>
<dbReference type="Gene3D" id="1.10.443.10">
    <property type="entry name" value="Intergrase catalytic core"/>
    <property type="match status" value="1"/>
</dbReference>
<evidence type="ECO:0000259" key="4">
    <source>
        <dbReference type="PROSITE" id="PS51898"/>
    </source>
</evidence>
<dbReference type="AlphaFoldDB" id="A0A3R5WQ81"/>
<dbReference type="CDD" id="cd01189">
    <property type="entry name" value="INT_ICEBs1_C_like"/>
    <property type="match status" value="1"/>
</dbReference>
<dbReference type="Proteomes" id="UP000283295">
    <property type="component" value="Unassembled WGS sequence"/>
</dbReference>
<dbReference type="EMBL" id="QRVK01000001">
    <property type="protein sequence ID" value="RGS44365.1"/>
    <property type="molecule type" value="Genomic_DNA"/>
</dbReference>
<dbReference type="GO" id="GO:0006310">
    <property type="term" value="P:DNA recombination"/>
    <property type="evidence" value="ECO:0007669"/>
    <property type="project" value="UniProtKB-KW"/>
</dbReference>
<dbReference type="GO" id="GO:0015074">
    <property type="term" value="P:DNA integration"/>
    <property type="evidence" value="ECO:0007669"/>
    <property type="project" value="InterPro"/>
</dbReference>
<reference evidence="5 6" key="1">
    <citation type="submission" date="2018-08" db="EMBL/GenBank/DDBJ databases">
        <title>A genome reference for cultivated species of the human gut microbiota.</title>
        <authorList>
            <person name="Zou Y."/>
            <person name="Xue W."/>
            <person name="Luo G."/>
        </authorList>
    </citation>
    <scope>NUCLEOTIDE SEQUENCE [LARGE SCALE GENOMIC DNA]</scope>
    <source>
        <strain evidence="5 6">AF22-21</strain>
    </source>
</reference>
<dbReference type="InterPro" id="IPR010998">
    <property type="entry name" value="Integrase_recombinase_N"/>
</dbReference>
<gene>
    <name evidence="5" type="ORF">DWX94_00825</name>
</gene>
<dbReference type="Pfam" id="PF00589">
    <property type="entry name" value="Phage_integrase"/>
    <property type="match status" value="1"/>
</dbReference>
<name>A0A3R5WQ81_9FIRM</name>
<dbReference type="PANTHER" id="PTHR30349:SF64">
    <property type="entry name" value="PROPHAGE INTEGRASE INTD-RELATED"/>
    <property type="match status" value="1"/>
</dbReference>
<keyword evidence="2" id="KW-0238">DNA-binding</keyword>
<feature type="domain" description="Tyr recombinase" evidence="4">
    <location>
        <begin position="170"/>
        <end position="370"/>
    </location>
</feature>
<evidence type="ECO:0000256" key="3">
    <source>
        <dbReference type="ARBA" id="ARBA00023172"/>
    </source>
</evidence>
<keyword evidence="3" id="KW-0233">DNA recombination</keyword>
<dbReference type="InterPro" id="IPR011010">
    <property type="entry name" value="DNA_brk_join_enz"/>
</dbReference>
<dbReference type="SUPFAM" id="SSF56349">
    <property type="entry name" value="DNA breaking-rejoining enzymes"/>
    <property type="match status" value="1"/>
</dbReference>
<dbReference type="Gene3D" id="1.10.150.130">
    <property type="match status" value="1"/>
</dbReference>
<evidence type="ECO:0000313" key="5">
    <source>
        <dbReference type="EMBL" id="RGS44365.1"/>
    </source>
</evidence>
<comment type="caution">
    <text evidence="5">The sequence shown here is derived from an EMBL/GenBank/DDBJ whole genome shotgun (WGS) entry which is preliminary data.</text>
</comment>
<comment type="similarity">
    <text evidence="1">Belongs to the 'phage' integrase family.</text>
</comment>
<protein>
    <submittedName>
        <fullName evidence="5">Site-specific integrase</fullName>
    </submittedName>
</protein>
<dbReference type="GO" id="GO:0003677">
    <property type="term" value="F:DNA binding"/>
    <property type="evidence" value="ECO:0007669"/>
    <property type="project" value="UniProtKB-KW"/>
</dbReference>
<evidence type="ECO:0000256" key="1">
    <source>
        <dbReference type="ARBA" id="ARBA00008857"/>
    </source>
</evidence>
<organism evidence="5 6">
    <name type="scientific">Coprococcus eutactus</name>
    <dbReference type="NCBI Taxonomy" id="33043"/>
    <lineage>
        <taxon>Bacteria</taxon>
        <taxon>Bacillati</taxon>
        <taxon>Bacillota</taxon>
        <taxon>Clostridia</taxon>
        <taxon>Lachnospirales</taxon>
        <taxon>Lachnospiraceae</taxon>
        <taxon>Coprococcus</taxon>
    </lineage>
</organism>
<dbReference type="InterPro" id="IPR050090">
    <property type="entry name" value="Tyrosine_recombinase_XerCD"/>
</dbReference>
<dbReference type="PROSITE" id="PS51898">
    <property type="entry name" value="TYR_RECOMBINASE"/>
    <property type="match status" value="1"/>
</dbReference>
<evidence type="ECO:0000256" key="2">
    <source>
        <dbReference type="ARBA" id="ARBA00023125"/>
    </source>
</evidence>
<evidence type="ECO:0000313" key="6">
    <source>
        <dbReference type="Proteomes" id="UP000283295"/>
    </source>
</evidence>